<dbReference type="InterPro" id="IPR008915">
    <property type="entry name" value="Peptidase_M50"/>
</dbReference>
<dbReference type="GO" id="GO:0004222">
    <property type="term" value="F:metalloendopeptidase activity"/>
    <property type="evidence" value="ECO:0007669"/>
    <property type="project" value="InterPro"/>
</dbReference>
<sequence>MSLFHAISLISFIWLVINVLFHLFKPKAALLPTSNTSRPRAWSLWTEKSTTITVNKVHIRIQTNTFNEEHDYLAGKLKDRRFTRLRRWVVIFYNFGIVAGICGMVLGLAALTWITLRLAIDPFSGIQKPPNHSKRDLSSETHSTSFIHPIIPGMTVPLGHLPIILIAMLVCQIIHELGHAIAGALHSVPILSSGLAVTLVIPSAFVSFSAGLMSSLDAIAKARIIAAGPWHNFVLWAVLVVSGKSVSFVDSATGLGNAFTTLGWNDISKDGRVVIGLDNDSPLQGVLKLGSVITALDDISLGADQERWSEYLTQKPPYDIPWNGWCVSSANLPS</sequence>
<feature type="transmembrane region" description="Helical" evidence="6">
    <location>
        <begin position="190"/>
        <end position="213"/>
    </location>
</feature>
<evidence type="ECO:0000313" key="9">
    <source>
        <dbReference type="Proteomes" id="UP000799118"/>
    </source>
</evidence>
<dbReference type="EMBL" id="ML769733">
    <property type="protein sequence ID" value="KAE9388652.1"/>
    <property type="molecule type" value="Genomic_DNA"/>
</dbReference>
<gene>
    <name evidence="8" type="ORF">BT96DRAFT_980965</name>
</gene>
<dbReference type="GO" id="GO:0005737">
    <property type="term" value="C:cytoplasm"/>
    <property type="evidence" value="ECO:0007669"/>
    <property type="project" value="TreeGrafter"/>
</dbReference>
<dbReference type="PANTHER" id="PTHR13325">
    <property type="entry name" value="PROTEASE M50 MEMBRANE-BOUND TRANSCRIPTION FACTOR SITE 2 PROTEASE"/>
    <property type="match status" value="1"/>
</dbReference>
<feature type="transmembrane region" description="Helical" evidence="6">
    <location>
        <begin position="88"/>
        <end position="114"/>
    </location>
</feature>
<dbReference type="GO" id="GO:0031293">
    <property type="term" value="P:membrane protein intracellular domain proteolysis"/>
    <property type="evidence" value="ECO:0007669"/>
    <property type="project" value="TreeGrafter"/>
</dbReference>
<dbReference type="InterPro" id="IPR001193">
    <property type="entry name" value="MBTPS2"/>
</dbReference>
<dbReference type="PANTHER" id="PTHR13325:SF3">
    <property type="entry name" value="MEMBRANE-BOUND TRANSCRIPTION FACTOR SITE-2 PROTEASE"/>
    <property type="match status" value="1"/>
</dbReference>
<dbReference type="Proteomes" id="UP000799118">
    <property type="component" value="Unassembled WGS sequence"/>
</dbReference>
<proteinExistence type="predicted"/>
<keyword evidence="4 6" id="KW-0472">Membrane</keyword>
<evidence type="ECO:0000313" key="8">
    <source>
        <dbReference type="EMBL" id="KAE9388652.1"/>
    </source>
</evidence>
<evidence type="ECO:0000259" key="7">
    <source>
        <dbReference type="Pfam" id="PF02163"/>
    </source>
</evidence>
<dbReference type="GO" id="GO:0012505">
    <property type="term" value="C:endomembrane system"/>
    <property type="evidence" value="ECO:0007669"/>
    <property type="project" value="UniProtKB-SubCell"/>
</dbReference>
<accession>A0A6A4GS89</accession>
<dbReference type="GO" id="GO:0016020">
    <property type="term" value="C:membrane"/>
    <property type="evidence" value="ECO:0007669"/>
    <property type="project" value="InterPro"/>
</dbReference>
<dbReference type="GO" id="GO:1905897">
    <property type="term" value="P:regulation of response to endoplasmic reticulum stress"/>
    <property type="evidence" value="ECO:0007669"/>
    <property type="project" value="TreeGrafter"/>
</dbReference>
<dbReference type="OrthoDB" id="7694678at2759"/>
<evidence type="ECO:0000256" key="1">
    <source>
        <dbReference type="ARBA" id="ARBA00004127"/>
    </source>
</evidence>
<evidence type="ECO:0000256" key="2">
    <source>
        <dbReference type="ARBA" id="ARBA00022692"/>
    </source>
</evidence>
<keyword evidence="3 6" id="KW-1133">Transmembrane helix</keyword>
<feature type="domain" description="Peptidase M50" evidence="7">
    <location>
        <begin position="164"/>
        <end position="248"/>
    </location>
</feature>
<dbReference type="AlphaFoldDB" id="A0A6A4GS89"/>
<evidence type="ECO:0000256" key="3">
    <source>
        <dbReference type="ARBA" id="ARBA00022989"/>
    </source>
</evidence>
<organism evidence="8 9">
    <name type="scientific">Gymnopus androsaceus JB14</name>
    <dbReference type="NCBI Taxonomy" id="1447944"/>
    <lineage>
        <taxon>Eukaryota</taxon>
        <taxon>Fungi</taxon>
        <taxon>Dikarya</taxon>
        <taxon>Basidiomycota</taxon>
        <taxon>Agaricomycotina</taxon>
        <taxon>Agaricomycetes</taxon>
        <taxon>Agaricomycetidae</taxon>
        <taxon>Agaricales</taxon>
        <taxon>Marasmiineae</taxon>
        <taxon>Omphalotaceae</taxon>
        <taxon>Gymnopus</taxon>
    </lineage>
</organism>
<reference evidence="8" key="1">
    <citation type="journal article" date="2019" name="Environ. Microbiol.">
        <title>Fungal ecological strategies reflected in gene transcription - a case study of two litter decomposers.</title>
        <authorList>
            <person name="Barbi F."/>
            <person name="Kohler A."/>
            <person name="Barry K."/>
            <person name="Baskaran P."/>
            <person name="Daum C."/>
            <person name="Fauchery L."/>
            <person name="Ihrmark K."/>
            <person name="Kuo A."/>
            <person name="LaButti K."/>
            <person name="Lipzen A."/>
            <person name="Morin E."/>
            <person name="Grigoriev I.V."/>
            <person name="Henrissat B."/>
            <person name="Lindahl B."/>
            <person name="Martin F."/>
        </authorList>
    </citation>
    <scope>NUCLEOTIDE SEQUENCE</scope>
    <source>
        <strain evidence="8">JB14</strain>
    </source>
</reference>
<name>A0A6A4GS89_9AGAR</name>
<evidence type="ECO:0000256" key="6">
    <source>
        <dbReference type="SAM" id="Phobius"/>
    </source>
</evidence>
<feature type="transmembrane region" description="Helical" evidence="6">
    <location>
        <begin position="6"/>
        <end position="24"/>
    </location>
</feature>
<feature type="transmembrane region" description="Helical" evidence="6">
    <location>
        <begin position="158"/>
        <end position="178"/>
    </location>
</feature>
<evidence type="ECO:0000256" key="4">
    <source>
        <dbReference type="ARBA" id="ARBA00023136"/>
    </source>
</evidence>
<keyword evidence="9" id="KW-1185">Reference proteome</keyword>
<dbReference type="PRINTS" id="PR01000">
    <property type="entry name" value="SREBPS2PTASE"/>
</dbReference>
<keyword evidence="2 6" id="KW-0812">Transmembrane</keyword>
<dbReference type="Pfam" id="PF02163">
    <property type="entry name" value="Peptidase_M50"/>
    <property type="match status" value="1"/>
</dbReference>
<evidence type="ECO:0000256" key="5">
    <source>
        <dbReference type="ARBA" id="ARBA00032658"/>
    </source>
</evidence>
<comment type="subcellular location">
    <subcellularLocation>
        <location evidence="1">Endomembrane system</location>
        <topology evidence="1">Multi-pass membrane protein</topology>
    </subcellularLocation>
</comment>
<protein>
    <recommendedName>
        <fullName evidence="5">Endopeptidase S2P</fullName>
    </recommendedName>
</protein>